<dbReference type="AlphaFoldDB" id="A0A2N5TUI9"/>
<comment type="caution">
    <text evidence="2">The sequence shown here is derived from an EMBL/GenBank/DDBJ whole genome shotgun (WGS) entry which is preliminary data.</text>
</comment>
<evidence type="ECO:0000313" key="3">
    <source>
        <dbReference type="Proteomes" id="UP000235392"/>
    </source>
</evidence>
<evidence type="ECO:0000256" key="1">
    <source>
        <dbReference type="SAM" id="MobiDB-lite"/>
    </source>
</evidence>
<feature type="region of interest" description="Disordered" evidence="1">
    <location>
        <begin position="24"/>
        <end position="45"/>
    </location>
</feature>
<sequence>MLLKRTWYKSLGLAAGGASANLAQNIPRPPGARRPRRSYTEPDFPLGCPQVRMARTLISPPHLTDPPSKY</sequence>
<reference evidence="2 3" key="1">
    <citation type="submission" date="2017-11" db="EMBL/GenBank/DDBJ databases">
        <title>De novo assembly and phasing of dikaryotic genomes from two isolates of Puccinia coronata f. sp. avenae, the causal agent of oat crown rust.</title>
        <authorList>
            <person name="Miller M.E."/>
            <person name="Zhang Y."/>
            <person name="Omidvar V."/>
            <person name="Sperschneider J."/>
            <person name="Schwessinger B."/>
            <person name="Raley C."/>
            <person name="Palmer J.M."/>
            <person name="Garnica D."/>
            <person name="Upadhyaya N."/>
            <person name="Rathjen J."/>
            <person name="Taylor J.M."/>
            <person name="Park R.F."/>
            <person name="Dodds P.N."/>
            <person name="Hirsch C.D."/>
            <person name="Kianian S.F."/>
            <person name="Figueroa M."/>
        </authorList>
    </citation>
    <scope>NUCLEOTIDE SEQUENCE [LARGE SCALE GENOMIC DNA]</scope>
    <source>
        <strain evidence="2">12SD80</strain>
    </source>
</reference>
<name>A0A2N5TUI9_9BASI</name>
<protein>
    <submittedName>
        <fullName evidence="2">Uncharacterized protein</fullName>
    </submittedName>
</protein>
<gene>
    <name evidence="2" type="ORF">PCASD_10918</name>
</gene>
<dbReference type="Proteomes" id="UP000235392">
    <property type="component" value="Unassembled WGS sequence"/>
</dbReference>
<proteinExistence type="predicted"/>
<accession>A0A2N5TUI9</accession>
<evidence type="ECO:0000313" key="2">
    <source>
        <dbReference type="EMBL" id="PLW29163.1"/>
    </source>
</evidence>
<dbReference type="EMBL" id="PGCI01000340">
    <property type="protein sequence ID" value="PLW29163.1"/>
    <property type="molecule type" value="Genomic_DNA"/>
</dbReference>
<organism evidence="2 3">
    <name type="scientific">Puccinia coronata f. sp. avenae</name>
    <dbReference type="NCBI Taxonomy" id="200324"/>
    <lineage>
        <taxon>Eukaryota</taxon>
        <taxon>Fungi</taxon>
        <taxon>Dikarya</taxon>
        <taxon>Basidiomycota</taxon>
        <taxon>Pucciniomycotina</taxon>
        <taxon>Pucciniomycetes</taxon>
        <taxon>Pucciniales</taxon>
        <taxon>Pucciniaceae</taxon>
        <taxon>Puccinia</taxon>
    </lineage>
</organism>